<dbReference type="NCBIfam" id="NF000282">
    <property type="entry name" value="RND_permease_1"/>
    <property type="match status" value="1"/>
</dbReference>
<dbReference type="Gene3D" id="3.30.2090.10">
    <property type="entry name" value="Multidrug efflux transporter AcrB TolC docking domain, DN and DC subdomains"/>
    <property type="match status" value="2"/>
</dbReference>
<keyword evidence="8 9" id="KW-0472">Membrane</keyword>
<evidence type="ECO:0000256" key="6">
    <source>
        <dbReference type="ARBA" id="ARBA00022692"/>
    </source>
</evidence>
<feature type="transmembrane region" description="Helical" evidence="9">
    <location>
        <begin position="366"/>
        <end position="390"/>
    </location>
</feature>
<keyword evidence="5 9" id="KW-0997">Cell inner membrane</keyword>
<evidence type="ECO:0000256" key="9">
    <source>
        <dbReference type="RuleBase" id="RU364070"/>
    </source>
</evidence>
<dbReference type="InterPro" id="IPR004764">
    <property type="entry name" value="MdtF-like"/>
</dbReference>
<name>A0A9X1INK6_9GAMM</name>
<proteinExistence type="inferred from homology"/>
<dbReference type="GO" id="GO:0009636">
    <property type="term" value="P:response to toxic substance"/>
    <property type="evidence" value="ECO:0007669"/>
    <property type="project" value="UniProtKB-ARBA"/>
</dbReference>
<keyword evidence="7 9" id="KW-1133">Transmembrane helix</keyword>
<dbReference type="PANTHER" id="PTHR32063">
    <property type="match status" value="1"/>
</dbReference>
<keyword evidence="6 9" id="KW-0812">Transmembrane</keyword>
<comment type="similarity">
    <text evidence="2 9">Belongs to the resistance-nodulation-cell division (RND) (TC 2.A.6) family.</text>
</comment>
<dbReference type="GO" id="GO:0015562">
    <property type="term" value="F:efflux transmembrane transporter activity"/>
    <property type="evidence" value="ECO:0007669"/>
    <property type="project" value="InterPro"/>
</dbReference>
<feature type="transmembrane region" description="Helical" evidence="9">
    <location>
        <begin position="470"/>
        <end position="497"/>
    </location>
</feature>
<feature type="transmembrane region" description="Helical" evidence="9">
    <location>
        <begin position="12"/>
        <end position="32"/>
    </location>
</feature>
<dbReference type="Gene3D" id="3.30.70.1440">
    <property type="entry name" value="Multidrug efflux transporter AcrB pore domain"/>
    <property type="match status" value="1"/>
</dbReference>
<reference evidence="10" key="1">
    <citation type="submission" date="2021-10" db="EMBL/GenBank/DDBJ databases">
        <title>Marinomonas pontica sp. nov., isolated from the Black Sea.</title>
        <authorList>
            <person name="Zhao L.-H."/>
            <person name="Xue J.-H."/>
        </authorList>
    </citation>
    <scope>NUCLEOTIDE SEQUENCE</scope>
    <source>
        <strain evidence="10">E8</strain>
    </source>
</reference>
<dbReference type="InterPro" id="IPR001036">
    <property type="entry name" value="Acrflvin-R"/>
</dbReference>
<sequence>MAKFFINRPVFAWVISIAIMLAGLGSILNLPVAQYPNVAPPTISISTTYSGASAETVENSVTQILEQQLTGLDGLLYFSSSSTSTGQASINVTFEQGTDADIAQVQVQNKIQQVTSNLPTSVQQNGVTVKKSNSDFLMVAALYDETDTDAANDISDYLVSSVQDAVSRVDGVGSVQVFGAEYAMRIWLDPLKLASYKLMASDVSAAVSAQNTQVAAGSLGAYPIEPGQELNVTVTAQSKLQTAEQFRDIILAYDDSGATVRLSDVAKVELGSESYSYIARLNGHPASGMAVLLAPGANALSTSEGVKAVLDGLVPSLPDGYKLAYPVDNTSFIRISIEEVVKTLFEAIALVIIVMFVFLQNWRATLIPAIAVPVVLLGTFGVLEVFGFSINTLTMFGIVLSIGLLVDDAIVVVENVERVMAEEKLSPKEATIKSMKEITSALIGIAVVLSAVFLPMAFFSGSTGVIYRQFSITIVAAMTLSVIVALTLTPALCATFLKPNHHGGQKGLGGWFNRNFDRATNKYFGGVGRMIKKPVRWMLGYGLIVGGLSYLMMSLPSGFLPTEDQGRVMVMVSLPEGAGMSRTDKVMREIEKHFMNAEKDNVKAVFTISGFSFMGSGQNAGMAFVALKDWSERIGPQNSAGAIVGRSYGAFAGIRDARIFSLIPPSIRGLGQSSGFTFQLQASGNTDRATLLEMRDALLQSANVSPLLTGVRLGSNSEAPQLHIDIDQEKASALGLSMSDISSTLSSAWAGSYVNDFIDRGRVKTVYMQGEAKYRSSPEDLQHWYVRGSDNTMTPFSAFAQSEWGYGPKSLTRFNGLASYEIQGAGSEGVSSGAAMDELQRVADSMPTGVTGAWSGLSYQERLSSGQTQMLYAISILVVFLCLAALYESWTVPFSVILVIPLGVIGAAAAAHLRGLENDVYFQVALLTTIGLSSKNAILIVEFAEAAYRRGLNVWDAAAQAARLRLRPIIMTSMAFMVGTLPLALSSGAGANSRISIGSGIVGGTLTATVLAIFFVPLFFVVVRRIFPKRPDGLSDQERSEQTGE</sequence>
<feature type="transmembrane region" description="Helical" evidence="9">
    <location>
        <begin position="894"/>
        <end position="914"/>
    </location>
</feature>
<feature type="transmembrane region" description="Helical" evidence="9">
    <location>
        <begin position="920"/>
        <end position="943"/>
    </location>
</feature>
<accession>A0A9X1INK6</accession>
<gene>
    <name evidence="10" type="ORF">LG368_04020</name>
</gene>
<dbReference type="SUPFAM" id="SSF82714">
    <property type="entry name" value="Multidrug efflux transporter AcrB TolC docking domain, DN and DC subdomains"/>
    <property type="match status" value="2"/>
</dbReference>
<dbReference type="FunFam" id="3.30.70.1430:FF:000001">
    <property type="entry name" value="Efflux pump membrane transporter"/>
    <property type="match status" value="1"/>
</dbReference>
<dbReference type="Proteomes" id="UP001139095">
    <property type="component" value="Unassembled WGS sequence"/>
</dbReference>
<dbReference type="FunFam" id="3.30.2090.10:FF:000002">
    <property type="entry name" value="Efflux pump membrane transporter"/>
    <property type="match status" value="1"/>
</dbReference>
<dbReference type="Pfam" id="PF00873">
    <property type="entry name" value="ACR_tran"/>
    <property type="match status" value="1"/>
</dbReference>
<dbReference type="Gene3D" id="3.30.70.1430">
    <property type="entry name" value="Multidrug efflux transporter AcrB pore domain"/>
    <property type="match status" value="2"/>
</dbReference>
<evidence type="ECO:0000256" key="3">
    <source>
        <dbReference type="ARBA" id="ARBA00022448"/>
    </source>
</evidence>
<evidence type="ECO:0000256" key="5">
    <source>
        <dbReference type="ARBA" id="ARBA00022519"/>
    </source>
</evidence>
<feature type="transmembrane region" description="Helical" evidence="9">
    <location>
        <begin position="438"/>
        <end position="458"/>
    </location>
</feature>
<keyword evidence="4" id="KW-1003">Cell membrane</keyword>
<dbReference type="Gene3D" id="1.20.1640.10">
    <property type="entry name" value="Multidrug efflux transporter AcrB transmembrane domain"/>
    <property type="match status" value="2"/>
</dbReference>
<keyword evidence="3 9" id="KW-0813">Transport</keyword>
<evidence type="ECO:0000313" key="11">
    <source>
        <dbReference type="Proteomes" id="UP001139095"/>
    </source>
</evidence>
<dbReference type="SUPFAM" id="SSF82693">
    <property type="entry name" value="Multidrug efflux transporter AcrB pore domain, PN1, PN2, PC1 and PC2 subdomains"/>
    <property type="match status" value="4"/>
</dbReference>
<dbReference type="AlphaFoldDB" id="A0A9X1INK6"/>
<feature type="transmembrane region" description="Helical" evidence="9">
    <location>
        <begin position="539"/>
        <end position="560"/>
    </location>
</feature>
<dbReference type="SUPFAM" id="SSF82866">
    <property type="entry name" value="Multidrug efflux transporter AcrB transmembrane domain"/>
    <property type="match status" value="2"/>
</dbReference>
<dbReference type="PANTHER" id="PTHR32063:SF32">
    <property type="entry name" value="AMINOGLYCOSIDE EFFLUX PUMP-RELATED"/>
    <property type="match status" value="1"/>
</dbReference>
<evidence type="ECO:0000256" key="1">
    <source>
        <dbReference type="ARBA" id="ARBA00004429"/>
    </source>
</evidence>
<feature type="transmembrane region" description="Helical" evidence="9">
    <location>
        <begin position="964"/>
        <end position="985"/>
    </location>
</feature>
<protein>
    <recommendedName>
        <fullName evidence="9">Efflux pump membrane transporter</fullName>
    </recommendedName>
</protein>
<evidence type="ECO:0000256" key="4">
    <source>
        <dbReference type="ARBA" id="ARBA00022475"/>
    </source>
</evidence>
<evidence type="ECO:0000256" key="8">
    <source>
        <dbReference type="ARBA" id="ARBA00023136"/>
    </source>
</evidence>
<dbReference type="GO" id="GO:0042910">
    <property type="term" value="F:xenobiotic transmembrane transporter activity"/>
    <property type="evidence" value="ECO:0007669"/>
    <property type="project" value="TreeGrafter"/>
</dbReference>
<comment type="caution">
    <text evidence="9">Lacks conserved residue(s) required for the propagation of feature annotation.</text>
</comment>
<dbReference type="NCBIfam" id="TIGR00915">
    <property type="entry name" value="2A0602"/>
    <property type="match status" value="1"/>
</dbReference>
<dbReference type="EMBL" id="JAJATW010000003">
    <property type="protein sequence ID" value="MCB5161063.1"/>
    <property type="molecule type" value="Genomic_DNA"/>
</dbReference>
<dbReference type="FunFam" id="1.20.1640.10:FF:000001">
    <property type="entry name" value="Efflux pump membrane transporter"/>
    <property type="match status" value="1"/>
</dbReference>
<dbReference type="FunFam" id="3.30.70.1430:FF:000002">
    <property type="entry name" value="Efflux pump membrane transporter"/>
    <property type="match status" value="1"/>
</dbReference>
<organism evidence="10 11">
    <name type="scientific">Marinomonas algarum</name>
    <dbReference type="NCBI Taxonomy" id="2883105"/>
    <lineage>
        <taxon>Bacteria</taxon>
        <taxon>Pseudomonadati</taxon>
        <taxon>Pseudomonadota</taxon>
        <taxon>Gammaproteobacteria</taxon>
        <taxon>Oceanospirillales</taxon>
        <taxon>Oceanospirillaceae</taxon>
        <taxon>Marinomonas</taxon>
    </lineage>
</organism>
<dbReference type="InterPro" id="IPR027463">
    <property type="entry name" value="AcrB_DN_DC_subdom"/>
</dbReference>
<evidence type="ECO:0000313" key="10">
    <source>
        <dbReference type="EMBL" id="MCB5161063.1"/>
    </source>
</evidence>
<comment type="caution">
    <text evidence="10">The sequence shown here is derived from an EMBL/GenBank/DDBJ whole genome shotgun (WGS) entry which is preliminary data.</text>
</comment>
<feature type="transmembrane region" description="Helical" evidence="9">
    <location>
        <begin position="340"/>
        <end position="359"/>
    </location>
</feature>
<evidence type="ECO:0000256" key="7">
    <source>
        <dbReference type="ARBA" id="ARBA00022989"/>
    </source>
</evidence>
<feature type="transmembrane region" description="Helical" evidence="9">
    <location>
        <begin position="997"/>
        <end position="1023"/>
    </location>
</feature>
<dbReference type="GO" id="GO:0005886">
    <property type="term" value="C:plasma membrane"/>
    <property type="evidence" value="ECO:0007669"/>
    <property type="project" value="UniProtKB-SubCell"/>
</dbReference>
<dbReference type="PRINTS" id="PR00702">
    <property type="entry name" value="ACRIFLAVINRP"/>
</dbReference>
<feature type="transmembrane region" description="Helical" evidence="9">
    <location>
        <begin position="870"/>
        <end position="887"/>
    </location>
</feature>
<keyword evidence="11" id="KW-1185">Reference proteome</keyword>
<evidence type="ECO:0000256" key="2">
    <source>
        <dbReference type="ARBA" id="ARBA00010942"/>
    </source>
</evidence>
<comment type="subcellular location">
    <subcellularLocation>
        <location evidence="1 9">Cell inner membrane</location>
        <topology evidence="1 9">Multi-pass membrane protein</topology>
    </subcellularLocation>
</comment>
<dbReference type="Gene3D" id="3.30.70.1320">
    <property type="entry name" value="Multidrug efflux transporter AcrB pore domain like"/>
    <property type="match status" value="1"/>
</dbReference>